<feature type="region of interest" description="Disordered" evidence="1">
    <location>
        <begin position="431"/>
        <end position="464"/>
    </location>
</feature>
<reference evidence="2 3" key="1">
    <citation type="submission" date="2015-05" db="EMBL/GenBank/DDBJ databases">
        <title>Distinctive expansion of gene families associated with plant cell wall degradation and secondary metabolism in the genomes of grapevine trunk pathogens.</title>
        <authorList>
            <person name="Lawrence D.P."/>
            <person name="Travadon R."/>
            <person name="Rolshausen P.E."/>
            <person name="Baumgartner K."/>
        </authorList>
    </citation>
    <scope>NUCLEOTIDE SEQUENCE [LARGE SCALE GENOMIC DNA]</scope>
    <source>
        <strain evidence="2">UCRPC4</strain>
    </source>
</reference>
<feature type="compositionally biased region" description="Basic residues" evidence="1">
    <location>
        <begin position="330"/>
        <end position="340"/>
    </location>
</feature>
<feature type="compositionally biased region" description="Low complexity" evidence="1">
    <location>
        <begin position="404"/>
        <end position="415"/>
    </location>
</feature>
<protein>
    <submittedName>
        <fullName evidence="2">Putative phosphoglycerate mutase</fullName>
    </submittedName>
</protein>
<dbReference type="InterPro" id="IPR029033">
    <property type="entry name" value="His_PPase_superfam"/>
</dbReference>
<feature type="compositionally biased region" description="Low complexity" evidence="1">
    <location>
        <begin position="39"/>
        <end position="50"/>
    </location>
</feature>
<dbReference type="PANTHER" id="PTHR16469">
    <property type="entry name" value="UBIQUITIN-ASSOCIATED AND SH3 DOMAIN-CONTAINING BA-RELATED"/>
    <property type="match status" value="1"/>
</dbReference>
<proteinExistence type="predicted"/>
<feature type="region of interest" description="Disordered" evidence="1">
    <location>
        <begin position="318"/>
        <end position="343"/>
    </location>
</feature>
<accession>A0A0G2E582</accession>
<feature type="compositionally biased region" description="Gly residues" evidence="1">
    <location>
        <begin position="127"/>
        <end position="136"/>
    </location>
</feature>
<reference evidence="2 3" key="2">
    <citation type="submission" date="2015-05" db="EMBL/GenBank/DDBJ databases">
        <authorList>
            <person name="Morales-Cruz A."/>
            <person name="Amrine K.C."/>
            <person name="Cantu D."/>
        </authorList>
    </citation>
    <scope>NUCLEOTIDE SEQUENCE [LARGE SCALE GENOMIC DNA]</scope>
    <source>
        <strain evidence="2">UCRPC4</strain>
    </source>
</reference>
<dbReference type="OrthoDB" id="3898179at2759"/>
<keyword evidence="3" id="KW-1185">Reference proteome</keyword>
<dbReference type="AlphaFoldDB" id="A0A0G2E582"/>
<feature type="region of interest" description="Disordered" evidence="1">
    <location>
        <begin position="114"/>
        <end position="193"/>
    </location>
</feature>
<evidence type="ECO:0000313" key="3">
    <source>
        <dbReference type="Proteomes" id="UP000053317"/>
    </source>
</evidence>
<evidence type="ECO:0000256" key="1">
    <source>
        <dbReference type="SAM" id="MobiDB-lite"/>
    </source>
</evidence>
<gene>
    <name evidence="2" type="ORF">UCRPC4_g05062</name>
</gene>
<feature type="region of interest" description="Disordered" evidence="1">
    <location>
        <begin position="477"/>
        <end position="524"/>
    </location>
</feature>
<evidence type="ECO:0000313" key="2">
    <source>
        <dbReference type="EMBL" id="KKY18177.1"/>
    </source>
</evidence>
<sequence>MSAGLSQYSKKSGSISLGKSTAMRSVSLRLAQDGSPRLSAIPEPAEESSSNDTTANAFKMSDPPQNLRTAQLRIDAFLGEWLSPDYFEQITPPPSSVMMVAGAKADLLRPGEKIEGADLGNKSNGHFPGGWKGGFGDSSTVEESDSENREDLASTGHAVPSRSRASSTLASKDERPKPRISTNINSSGATYVPPTPTYAVSTSAPIPGGYVAHARDACVDVDYRWDSMRQPMEWGNGGEYGEEWSSMHKRFRNGLHKMIQWYKGEEANDNDDDDDAEVDTVIILVTHGAGCNALIGALTNQPVLLDVGMASLTMAVRKGTADQSDSQRLPRSRSPRHSRRSSLIESNISEEYDIKIMASTDHLRNGSTPLSPAVTPSPRSSSTPWKRTFGSTSSTDWSLDDSRPSTSQSVQRSSSIALRSHAATTTAATIKQQSGLWGSQAVADATTSESDSEMPNFGNATANPSDTFAAEAIKKAEMTNGEPKIATHHLPVRTASQRGLWGSPAINSKDSQAKRRWTVTEHNT</sequence>
<dbReference type="EMBL" id="LCWF01000129">
    <property type="protein sequence ID" value="KKY18177.1"/>
    <property type="molecule type" value="Genomic_DNA"/>
</dbReference>
<feature type="region of interest" description="Disordered" evidence="1">
    <location>
        <begin position="27"/>
        <end position="64"/>
    </location>
</feature>
<dbReference type="Proteomes" id="UP000053317">
    <property type="component" value="Unassembled WGS sequence"/>
</dbReference>
<dbReference type="PANTHER" id="PTHR16469:SF27">
    <property type="entry name" value="UBIQUITIN-ASSOCIATED AND SH3 DOMAIN-CONTAINING BA-RELATED"/>
    <property type="match status" value="1"/>
</dbReference>
<comment type="caution">
    <text evidence="2">The sequence shown here is derived from an EMBL/GenBank/DDBJ whole genome shotgun (WGS) entry which is preliminary data.</text>
</comment>
<dbReference type="Gene3D" id="3.40.50.1240">
    <property type="entry name" value="Phosphoglycerate mutase-like"/>
    <property type="match status" value="1"/>
</dbReference>
<feature type="compositionally biased region" description="Polar residues" evidence="1">
    <location>
        <begin position="180"/>
        <end position="189"/>
    </location>
</feature>
<name>A0A0G2E582_PHACM</name>
<organism evidence="2 3">
    <name type="scientific">Phaeomoniella chlamydospora</name>
    <name type="common">Phaeoacremonium chlamydosporum</name>
    <dbReference type="NCBI Taxonomy" id="158046"/>
    <lineage>
        <taxon>Eukaryota</taxon>
        <taxon>Fungi</taxon>
        <taxon>Dikarya</taxon>
        <taxon>Ascomycota</taxon>
        <taxon>Pezizomycotina</taxon>
        <taxon>Eurotiomycetes</taxon>
        <taxon>Chaetothyriomycetidae</taxon>
        <taxon>Phaeomoniellales</taxon>
        <taxon>Phaeomoniellaceae</taxon>
        <taxon>Phaeomoniella</taxon>
    </lineage>
</organism>
<dbReference type="InterPro" id="IPR051710">
    <property type="entry name" value="Phosphatase_SH3-domain"/>
</dbReference>
<feature type="region of interest" description="Disordered" evidence="1">
    <location>
        <begin position="363"/>
        <end position="419"/>
    </location>
</feature>